<dbReference type="RefSeq" id="WP_320507572.1">
    <property type="nucleotide sequence ID" value="NZ_JAXCLW010000002.1"/>
</dbReference>
<protein>
    <submittedName>
        <fullName evidence="2">Iron-sulfur cluster assembly scaffold protein</fullName>
    </submittedName>
</protein>
<accession>A0ABU5EAD5</accession>
<feature type="domain" description="NIF system FeS cluster assembly NifU N-terminal" evidence="1">
    <location>
        <begin position="6"/>
        <end position="89"/>
    </location>
</feature>
<evidence type="ECO:0000313" key="3">
    <source>
        <dbReference type="Proteomes" id="UP001279642"/>
    </source>
</evidence>
<name>A0ABU5EAD5_9PROT</name>
<dbReference type="Gene3D" id="3.90.1010.10">
    <property type="match status" value="1"/>
</dbReference>
<organism evidence="2 3">
    <name type="scientific">Dongia soli</name>
    <dbReference type="NCBI Taxonomy" id="600628"/>
    <lineage>
        <taxon>Bacteria</taxon>
        <taxon>Pseudomonadati</taxon>
        <taxon>Pseudomonadota</taxon>
        <taxon>Alphaproteobacteria</taxon>
        <taxon>Rhodospirillales</taxon>
        <taxon>Dongiaceae</taxon>
        <taxon>Dongia</taxon>
    </lineage>
</organism>
<dbReference type="Proteomes" id="UP001279642">
    <property type="component" value="Unassembled WGS sequence"/>
</dbReference>
<dbReference type="InterPro" id="IPR002871">
    <property type="entry name" value="NIF_FeS_clus_asmbl_NifU_N"/>
</dbReference>
<dbReference type="CDD" id="cd06664">
    <property type="entry name" value="IscU_like"/>
    <property type="match status" value="1"/>
</dbReference>
<evidence type="ECO:0000259" key="1">
    <source>
        <dbReference type="Pfam" id="PF01592"/>
    </source>
</evidence>
<dbReference type="Pfam" id="PF01592">
    <property type="entry name" value="NifU_N"/>
    <property type="match status" value="1"/>
</dbReference>
<keyword evidence="3" id="KW-1185">Reference proteome</keyword>
<comment type="caution">
    <text evidence="2">The sequence shown here is derived from an EMBL/GenBank/DDBJ whole genome shotgun (WGS) entry which is preliminary data.</text>
</comment>
<gene>
    <name evidence="2" type="ORF">SMD27_06565</name>
</gene>
<dbReference type="SUPFAM" id="SSF82649">
    <property type="entry name" value="SufE/NifU"/>
    <property type="match status" value="1"/>
</dbReference>
<dbReference type="EMBL" id="JAXCLW010000002">
    <property type="protein sequence ID" value="MDY0882498.1"/>
    <property type="molecule type" value="Genomic_DNA"/>
</dbReference>
<reference evidence="2 3" key="1">
    <citation type="journal article" date="2016" name="Antonie Van Leeuwenhoek">
        <title>Dongia soli sp. nov., isolated from soil from Dokdo, Korea.</title>
        <authorList>
            <person name="Kim D.U."/>
            <person name="Lee H."/>
            <person name="Kim H."/>
            <person name="Kim S.G."/>
            <person name="Ka J.O."/>
        </authorList>
    </citation>
    <scope>NUCLEOTIDE SEQUENCE [LARGE SCALE GENOMIC DNA]</scope>
    <source>
        <strain evidence="2 3">D78</strain>
    </source>
</reference>
<evidence type="ECO:0000313" key="2">
    <source>
        <dbReference type="EMBL" id="MDY0882498.1"/>
    </source>
</evidence>
<sequence length="139" mass="15000">MSATLYHQALVQRAKTAYGKGRLDNPTTSITLDNPLCGDRVTIDIEKSGDHIGGISHHVRGCILCEAAAATIAEYCRNRDLSSARAILPAIRAMMRDGDAAPADWSCLDIFTPVHSAKSRRDCVLLPFEAFEKAIATAS</sequence>
<proteinExistence type="predicted"/>